<protein>
    <submittedName>
        <fullName evidence="2">Uncharacterized protein</fullName>
    </submittedName>
</protein>
<keyword evidence="1" id="KW-0812">Transmembrane</keyword>
<evidence type="ECO:0000313" key="3">
    <source>
        <dbReference type="Proteomes" id="UP000252081"/>
    </source>
</evidence>
<keyword evidence="1" id="KW-1133">Transmembrane helix</keyword>
<feature type="transmembrane region" description="Helical" evidence="1">
    <location>
        <begin position="12"/>
        <end position="30"/>
    </location>
</feature>
<name>A0A366KWB5_9SPHI</name>
<reference evidence="2 3" key="1">
    <citation type="submission" date="2018-07" db="EMBL/GenBank/DDBJ databases">
        <title>A draft genome of a endophytic bacteria, a new species of Pedobacter.</title>
        <authorList>
            <person name="Zhang Z.D."/>
            <person name="Chen Z.J."/>
        </authorList>
    </citation>
    <scope>NUCLEOTIDE SEQUENCE [LARGE SCALE GENOMIC DNA]</scope>
    <source>
        <strain evidence="2 3">RS10</strain>
    </source>
</reference>
<evidence type="ECO:0000313" key="2">
    <source>
        <dbReference type="EMBL" id="RBQ05848.1"/>
    </source>
</evidence>
<organism evidence="2 3">
    <name type="scientific">Pedobacter miscanthi</name>
    <dbReference type="NCBI Taxonomy" id="2259170"/>
    <lineage>
        <taxon>Bacteria</taxon>
        <taxon>Pseudomonadati</taxon>
        <taxon>Bacteroidota</taxon>
        <taxon>Sphingobacteriia</taxon>
        <taxon>Sphingobacteriales</taxon>
        <taxon>Sphingobacteriaceae</taxon>
        <taxon>Pedobacter</taxon>
    </lineage>
</organism>
<dbReference type="RefSeq" id="WP_113949686.1">
    <property type="nucleotide sequence ID" value="NZ_QNQU01000012.1"/>
</dbReference>
<keyword evidence="3" id="KW-1185">Reference proteome</keyword>
<evidence type="ECO:0000256" key="1">
    <source>
        <dbReference type="SAM" id="Phobius"/>
    </source>
</evidence>
<dbReference type="Proteomes" id="UP000252081">
    <property type="component" value="Unassembled WGS sequence"/>
</dbReference>
<keyword evidence="1" id="KW-0472">Membrane</keyword>
<sequence>MKSIDEEFRWKLLKAGVIFGILLTGLTYFIPDAKPKTPEEELLLETCIPCYMGYLQINSNPIDKK</sequence>
<proteinExistence type="predicted"/>
<dbReference type="EMBL" id="QNQU01000012">
    <property type="protein sequence ID" value="RBQ05848.1"/>
    <property type="molecule type" value="Genomic_DNA"/>
</dbReference>
<comment type="caution">
    <text evidence="2">The sequence shown here is derived from an EMBL/GenBank/DDBJ whole genome shotgun (WGS) entry which is preliminary data.</text>
</comment>
<gene>
    <name evidence="2" type="ORF">DRW42_15225</name>
</gene>
<accession>A0A366KWB5</accession>
<dbReference type="AlphaFoldDB" id="A0A366KWB5"/>